<dbReference type="Gene3D" id="3.40.50.2000">
    <property type="entry name" value="Glycogen Phosphorylase B"/>
    <property type="match status" value="1"/>
</dbReference>
<evidence type="ECO:0000313" key="6">
    <source>
        <dbReference type="EMBL" id="ANY73375.1"/>
    </source>
</evidence>
<protein>
    <submittedName>
        <fullName evidence="6">Polysaccharide biosynthesis protein</fullName>
    </submittedName>
</protein>
<reference evidence="6" key="1">
    <citation type="submission" date="2016-08" db="EMBL/GenBank/DDBJ databases">
        <title>Complete Genome Seqeunce of Paenibacillus sp. nov. IHBB 9852 from high altitute lake of Indian trans-Himalayas.</title>
        <authorList>
            <person name="Kiran S."/>
            <person name="Swarnkar M.K."/>
            <person name="Rana A."/>
            <person name="Tewari R."/>
            <person name="Gulati A."/>
        </authorList>
    </citation>
    <scope>NUCLEOTIDE SEQUENCE [LARGE SCALE GENOMIC DNA]</scope>
    <source>
        <strain evidence="6">IHBB 9852</strain>
    </source>
</reference>
<keyword evidence="4" id="KW-1133">Transmembrane helix</keyword>
<organism evidence="6">
    <name type="scientific">Paenibacillus ihbetae</name>
    <dbReference type="NCBI Taxonomy" id="1870820"/>
    <lineage>
        <taxon>Bacteria</taxon>
        <taxon>Bacillati</taxon>
        <taxon>Bacillota</taxon>
        <taxon>Bacilli</taxon>
        <taxon>Bacillales</taxon>
        <taxon>Paenibacillaceae</taxon>
        <taxon>Paenibacillus</taxon>
    </lineage>
</organism>
<dbReference type="PANTHER" id="PTHR12154">
    <property type="entry name" value="GLYCOSYL TRANSFERASE-RELATED"/>
    <property type="match status" value="1"/>
</dbReference>
<keyword evidence="5" id="KW-0472">Membrane</keyword>
<evidence type="ECO:0000256" key="5">
    <source>
        <dbReference type="ARBA" id="ARBA00023136"/>
    </source>
</evidence>
<dbReference type="InterPro" id="IPR013969">
    <property type="entry name" value="Oligosacch_biosynth_Alg14"/>
</dbReference>
<dbReference type="RefSeq" id="WP_007132656.1">
    <property type="nucleotide sequence ID" value="NZ_CP016809.1"/>
</dbReference>
<name>A0A1B2E096_9BACL</name>
<dbReference type="PANTHER" id="PTHR12154:SF4">
    <property type="entry name" value="UDP-N-ACETYLGLUCOSAMINE TRANSFERASE SUBUNIT ALG14 HOMOLOG"/>
    <property type="match status" value="1"/>
</dbReference>
<evidence type="ECO:0000256" key="4">
    <source>
        <dbReference type="ARBA" id="ARBA00022989"/>
    </source>
</evidence>
<evidence type="ECO:0000256" key="2">
    <source>
        <dbReference type="ARBA" id="ARBA00022692"/>
    </source>
</evidence>
<comment type="subcellular location">
    <subcellularLocation>
        <location evidence="1">Endoplasmic reticulum membrane</location>
        <topology evidence="1">Single-pass membrane protein</topology>
    </subcellularLocation>
</comment>
<dbReference type="SUPFAM" id="SSF53756">
    <property type="entry name" value="UDP-Glycosyltransferase/glycogen phosphorylase"/>
    <property type="match status" value="1"/>
</dbReference>
<dbReference type="Pfam" id="PF08660">
    <property type="entry name" value="Alg14"/>
    <property type="match status" value="1"/>
</dbReference>
<dbReference type="GO" id="GO:0004577">
    <property type="term" value="F:N-acetylglucosaminyldiphosphodolichol N-acetylglucosaminyltransferase activity"/>
    <property type="evidence" value="ECO:0007669"/>
    <property type="project" value="TreeGrafter"/>
</dbReference>
<sequence>MKVCLVSSTGGHLAELLKLIPAVEEHQYFVVTEYSEMSRSLAEKERVHYLHQQERSNWKFYIVVVANMFKSLKILIKENPKLIITTGAGAVFPLCLFGKLLGKKVVYIESFAKILTPSLTGKMIYKFADEFFIQWQSLSDHYPKAKYRGSLY</sequence>
<dbReference type="NCBIfam" id="NF041549">
    <property type="entry name" value="PssD"/>
    <property type="match status" value="1"/>
</dbReference>
<dbReference type="AlphaFoldDB" id="A0A1B2E096"/>
<accession>A0A1B2E096</accession>
<evidence type="ECO:0000256" key="3">
    <source>
        <dbReference type="ARBA" id="ARBA00022824"/>
    </source>
</evidence>
<proteinExistence type="predicted"/>
<dbReference type="KEGG" id="pib:BBD41_12710"/>
<keyword evidence="2" id="KW-0812">Transmembrane</keyword>
<evidence type="ECO:0000256" key="1">
    <source>
        <dbReference type="ARBA" id="ARBA00004389"/>
    </source>
</evidence>
<dbReference type="EMBL" id="CP016809">
    <property type="protein sequence ID" value="ANY73375.1"/>
    <property type="molecule type" value="Genomic_DNA"/>
</dbReference>
<keyword evidence="3" id="KW-0256">Endoplasmic reticulum</keyword>
<gene>
    <name evidence="6" type="ORF">BBD41_12710</name>
</gene>
<dbReference type="GO" id="GO:0006488">
    <property type="term" value="P:dolichol-linked oligosaccharide biosynthetic process"/>
    <property type="evidence" value="ECO:0007669"/>
    <property type="project" value="InterPro"/>
</dbReference>